<dbReference type="Proteomes" id="UP000028661">
    <property type="component" value="Segment"/>
</dbReference>
<sequence>MSLDEQLSKFVDEIAEKTIQLAGPKFTDVGKLEAYRNVLGSIEQGCSLEELTQKLHKVIDRVETRLGLHNDD</sequence>
<accession>A0A076G541</accession>
<proteinExistence type="predicted"/>
<organism evidence="1 2">
    <name type="scientific">Vibrio phage ICP2_2011_A</name>
    <dbReference type="NCBI Taxonomy" id="1529057"/>
    <lineage>
        <taxon>Viruses</taxon>
        <taxon>Duplodnaviria</taxon>
        <taxon>Heunggongvirae</taxon>
        <taxon>Uroviricota</taxon>
        <taxon>Caudoviricetes</taxon>
        <taxon>Zobellviridae</taxon>
        <taxon>Icepovirus</taxon>
        <taxon>Icepovirus bengalense</taxon>
    </lineage>
</organism>
<reference evidence="2" key="1">
    <citation type="journal article" date="2014" name="Elife">
        <title>Evolutionary consequences of intra-patient phage predation on microbial populations.</title>
        <authorList>
            <person name="Seed K.D."/>
            <person name="Yen M."/>
            <person name="Shapiro B.J."/>
            <person name="Hilaire I.J."/>
            <person name="Charles R.C."/>
            <person name="Teng J.E."/>
            <person name="Ivers L.C."/>
            <person name="Boncy J."/>
            <person name="Harris J.B."/>
            <person name="Camilli A."/>
        </authorList>
    </citation>
    <scope>NUCLEOTIDE SEQUENCE [LARGE SCALE GENOMIC DNA]</scope>
</reference>
<dbReference type="EMBL" id="KM224878">
    <property type="protein sequence ID" value="AII27100.1"/>
    <property type="molecule type" value="Genomic_DNA"/>
</dbReference>
<protein>
    <submittedName>
        <fullName evidence="1">Uncharacterized protein</fullName>
    </submittedName>
</protein>
<gene>
    <name evidence="1" type="ORF">ICP22011A_0056</name>
</gene>
<evidence type="ECO:0000313" key="2">
    <source>
        <dbReference type="Proteomes" id="UP000028661"/>
    </source>
</evidence>
<name>A0A076G541_9CAUD</name>
<evidence type="ECO:0000313" key="1">
    <source>
        <dbReference type="EMBL" id="AII27100.1"/>
    </source>
</evidence>